<feature type="compositionally biased region" description="Basic and acidic residues" evidence="2">
    <location>
        <begin position="498"/>
        <end position="514"/>
    </location>
</feature>
<evidence type="ECO:0000313" key="4">
    <source>
        <dbReference type="Proteomes" id="UP001430848"/>
    </source>
</evidence>
<accession>A0ABR1PK67</accession>
<keyword evidence="1" id="KW-0175">Coiled coil</keyword>
<feature type="region of interest" description="Disordered" evidence="2">
    <location>
        <begin position="148"/>
        <end position="324"/>
    </location>
</feature>
<feature type="compositionally biased region" description="Basic and acidic residues" evidence="2">
    <location>
        <begin position="216"/>
        <end position="228"/>
    </location>
</feature>
<feature type="compositionally biased region" description="Basic and acidic residues" evidence="2">
    <location>
        <begin position="187"/>
        <end position="204"/>
    </location>
</feature>
<dbReference type="EMBL" id="JAKNSF020000005">
    <property type="protein sequence ID" value="KAK7738719.1"/>
    <property type="molecule type" value="Genomic_DNA"/>
</dbReference>
<feature type="compositionally biased region" description="Low complexity" evidence="2">
    <location>
        <begin position="483"/>
        <end position="492"/>
    </location>
</feature>
<protein>
    <submittedName>
        <fullName evidence="3">Uncharacterized protein</fullName>
    </submittedName>
</protein>
<comment type="caution">
    <text evidence="3">The sequence shown here is derived from an EMBL/GenBank/DDBJ whole genome shotgun (WGS) entry which is preliminary data.</text>
</comment>
<feature type="region of interest" description="Disordered" evidence="2">
    <location>
        <begin position="472"/>
        <end position="523"/>
    </location>
</feature>
<evidence type="ECO:0000256" key="2">
    <source>
        <dbReference type="SAM" id="MobiDB-lite"/>
    </source>
</evidence>
<sequence length="523" mass="59346">MGNKKLSENELKKRKKIAKDRIQRTFNSGTKFLQTIDSLTAWDDQISSTRSARRIHELTNQIVSGKLKITWFPIDGICSDLVTIWSMLKEDTSLPNSIKKHKGLDLEWYNRIVEELLDAARGAKRRYIFFDARSNNTRLPLKKLPPECHRLYDVPDEPRAPEDTDAPEESARSNSSPTRDETDDATGSEHDSESEHQTGDETDTKSAPGALSSQTRETKMASSKHEIDLTGETETEGDSRKRKRHDGNPDDSRRVKTPTGNPFLPTKKSEGIPASASPRKFKRTILDKNKPFGDPFTDATPNAKDATPNAKDATPNAKNDHNKFWRDKYLDAKLENQKWAKRSNEFETAHKQLETERQTTEREIRFLKDQHNEDLEQIQEQKAIIDRQKTKIDVLTTAQQKLVTDFTSIKEELEELKRKPATEIRKDLDDYTKNQIAGLKATAQAIIAALAHVEIGKTVELEVADVTKYSTLPGTTRREPRQTDTNANNANTDDNEDEGTHTPERNNDDADRESSTGILECPE</sequence>
<organism evidence="3 4">
    <name type="scientific">Diaporthe eres</name>
    <name type="common">Phomopsis oblonga</name>
    <dbReference type="NCBI Taxonomy" id="83184"/>
    <lineage>
        <taxon>Eukaryota</taxon>
        <taxon>Fungi</taxon>
        <taxon>Dikarya</taxon>
        <taxon>Ascomycota</taxon>
        <taxon>Pezizomycotina</taxon>
        <taxon>Sordariomycetes</taxon>
        <taxon>Sordariomycetidae</taxon>
        <taxon>Diaporthales</taxon>
        <taxon>Diaporthaceae</taxon>
        <taxon>Diaporthe</taxon>
        <taxon>Diaporthe eres species complex</taxon>
    </lineage>
</organism>
<proteinExistence type="predicted"/>
<evidence type="ECO:0000313" key="3">
    <source>
        <dbReference type="EMBL" id="KAK7738719.1"/>
    </source>
</evidence>
<evidence type="ECO:0000256" key="1">
    <source>
        <dbReference type="SAM" id="Coils"/>
    </source>
</evidence>
<name>A0ABR1PK67_DIAER</name>
<keyword evidence="4" id="KW-1185">Reference proteome</keyword>
<dbReference type="Proteomes" id="UP001430848">
    <property type="component" value="Unassembled WGS sequence"/>
</dbReference>
<reference evidence="3 4" key="1">
    <citation type="submission" date="2024-02" db="EMBL/GenBank/DDBJ databases">
        <title>De novo assembly and annotation of 12 fungi associated with fruit tree decline syndrome in Ontario, Canada.</title>
        <authorList>
            <person name="Sulman M."/>
            <person name="Ellouze W."/>
            <person name="Ilyukhin E."/>
        </authorList>
    </citation>
    <scope>NUCLEOTIDE SEQUENCE [LARGE SCALE GENOMIC DNA]</scope>
    <source>
        <strain evidence="3 4">M169</strain>
    </source>
</reference>
<feature type="compositionally biased region" description="Basic and acidic residues" evidence="2">
    <location>
        <begin position="148"/>
        <end position="162"/>
    </location>
</feature>
<feature type="coiled-coil region" evidence="1">
    <location>
        <begin position="343"/>
        <end position="419"/>
    </location>
</feature>
<gene>
    <name evidence="3" type="ORF">SLS63_002056</name>
</gene>